<dbReference type="InterPro" id="IPR010997">
    <property type="entry name" value="HRDC-like_sf"/>
</dbReference>
<keyword evidence="5" id="KW-0271">Exosome</keyword>
<proteinExistence type="inferred from homology"/>
<dbReference type="PANTHER" id="PTHR12124">
    <property type="entry name" value="POLYMYOSITIS/SCLERODERMA AUTOANTIGEN-RELATED"/>
    <property type="match status" value="1"/>
</dbReference>
<dbReference type="Pfam" id="PF00570">
    <property type="entry name" value="HRDC"/>
    <property type="match status" value="1"/>
</dbReference>
<dbReference type="SMART" id="SM00474">
    <property type="entry name" value="35EXOc"/>
    <property type="match status" value="1"/>
</dbReference>
<evidence type="ECO:0000313" key="12">
    <source>
        <dbReference type="Proteomes" id="UP000422736"/>
    </source>
</evidence>
<dbReference type="Pfam" id="PF08066">
    <property type="entry name" value="PMC2NT"/>
    <property type="match status" value="1"/>
</dbReference>
<name>A0ABX6F2K6_KLUMA</name>
<dbReference type="InterPro" id="IPR002121">
    <property type="entry name" value="HRDC_dom"/>
</dbReference>
<dbReference type="SUPFAM" id="SSF53098">
    <property type="entry name" value="Ribonuclease H-like"/>
    <property type="match status" value="1"/>
</dbReference>
<dbReference type="InterPro" id="IPR045092">
    <property type="entry name" value="Rrp6-like"/>
</dbReference>
<protein>
    <submittedName>
        <fullName evidence="11">Exosome complex exonuclease RRP6</fullName>
    </submittedName>
</protein>
<dbReference type="Pfam" id="PF01612">
    <property type="entry name" value="DNA_pol_A_exo1"/>
    <property type="match status" value="1"/>
</dbReference>
<dbReference type="InterPro" id="IPR012588">
    <property type="entry name" value="Exosome-assoc_fac_Rrp6_N"/>
</dbReference>
<organism evidence="11 12">
    <name type="scientific">Kluyveromyces marxianus</name>
    <name type="common">Yeast</name>
    <name type="synonym">Candida kefyr</name>
    <dbReference type="NCBI Taxonomy" id="4911"/>
    <lineage>
        <taxon>Eukaryota</taxon>
        <taxon>Fungi</taxon>
        <taxon>Dikarya</taxon>
        <taxon>Ascomycota</taxon>
        <taxon>Saccharomycotina</taxon>
        <taxon>Saccharomycetes</taxon>
        <taxon>Saccharomycetales</taxon>
        <taxon>Saccharomycetaceae</taxon>
        <taxon>Kluyveromyces</taxon>
    </lineage>
</organism>
<feature type="compositionally biased region" description="Acidic residues" evidence="9">
    <location>
        <begin position="648"/>
        <end position="658"/>
    </location>
</feature>
<keyword evidence="12" id="KW-1185">Reference proteome</keyword>
<dbReference type="Proteomes" id="UP000422736">
    <property type="component" value="Chromosome 8"/>
</dbReference>
<evidence type="ECO:0000256" key="7">
    <source>
        <dbReference type="ARBA" id="ARBA00023242"/>
    </source>
</evidence>
<evidence type="ECO:0000256" key="2">
    <source>
        <dbReference type="ARBA" id="ARBA00022552"/>
    </source>
</evidence>
<keyword evidence="7" id="KW-0539">Nucleus</keyword>
<reference evidence="11 12" key="1">
    <citation type="submission" date="2016-03" db="EMBL/GenBank/DDBJ databases">
        <title>How can Kluyveromyces marxianus grow so fast - potential evolutionary course in Saccharomyces Complex revealed by comparative genomics.</title>
        <authorList>
            <person name="Mo W."/>
            <person name="Lu W."/>
            <person name="Yang X."/>
            <person name="Qi J."/>
            <person name="Lv H."/>
        </authorList>
    </citation>
    <scope>NUCLEOTIDE SEQUENCE [LARGE SCALE GENOMIC DNA]</scope>
    <source>
        <strain evidence="11 12">FIM1</strain>
    </source>
</reference>
<feature type="compositionally biased region" description="Basic residues" evidence="9">
    <location>
        <begin position="668"/>
        <end position="680"/>
    </location>
</feature>
<dbReference type="InterPro" id="IPR044876">
    <property type="entry name" value="HRDC_dom_sf"/>
</dbReference>
<keyword evidence="6 11" id="KW-0269">Exonuclease</keyword>
<keyword evidence="2" id="KW-0698">rRNA processing</keyword>
<keyword evidence="4" id="KW-0378">Hydrolase</keyword>
<dbReference type="Gene3D" id="3.30.420.10">
    <property type="entry name" value="Ribonuclease H-like superfamily/Ribonuclease H"/>
    <property type="match status" value="1"/>
</dbReference>
<evidence type="ECO:0000256" key="1">
    <source>
        <dbReference type="ARBA" id="ARBA00004123"/>
    </source>
</evidence>
<evidence type="ECO:0000259" key="10">
    <source>
        <dbReference type="PROSITE" id="PS50967"/>
    </source>
</evidence>
<feature type="compositionally biased region" description="Basic residues" evidence="9">
    <location>
        <begin position="729"/>
        <end position="746"/>
    </location>
</feature>
<dbReference type="InterPro" id="IPR049559">
    <property type="entry name" value="Rrp6p-like_exo"/>
</dbReference>
<evidence type="ECO:0000256" key="5">
    <source>
        <dbReference type="ARBA" id="ARBA00022835"/>
    </source>
</evidence>
<dbReference type="CDD" id="cd06147">
    <property type="entry name" value="Rrp6p_like_exo"/>
    <property type="match status" value="1"/>
</dbReference>
<dbReference type="Gene3D" id="1.10.150.80">
    <property type="entry name" value="HRDC domain"/>
    <property type="match status" value="1"/>
</dbReference>
<dbReference type="GO" id="GO:0004527">
    <property type="term" value="F:exonuclease activity"/>
    <property type="evidence" value="ECO:0007669"/>
    <property type="project" value="UniProtKB-KW"/>
</dbReference>
<dbReference type="EMBL" id="CP015060">
    <property type="protein sequence ID" value="QGN17617.1"/>
    <property type="molecule type" value="Genomic_DNA"/>
</dbReference>
<accession>A0ABX6F2K6</accession>
<dbReference type="InterPro" id="IPR012337">
    <property type="entry name" value="RNaseH-like_sf"/>
</dbReference>
<feature type="region of interest" description="Disordered" evidence="9">
    <location>
        <begin position="100"/>
        <end position="135"/>
    </location>
</feature>
<evidence type="ECO:0000256" key="6">
    <source>
        <dbReference type="ARBA" id="ARBA00022839"/>
    </source>
</evidence>
<dbReference type="SMART" id="SM00341">
    <property type="entry name" value="HRDC"/>
    <property type="match status" value="1"/>
</dbReference>
<dbReference type="InterPro" id="IPR002562">
    <property type="entry name" value="3'-5'_exonuclease_dom"/>
</dbReference>
<dbReference type="InterPro" id="IPR036397">
    <property type="entry name" value="RNaseH_sf"/>
</dbReference>
<evidence type="ECO:0000256" key="9">
    <source>
        <dbReference type="SAM" id="MobiDB-lite"/>
    </source>
</evidence>
<evidence type="ECO:0000256" key="3">
    <source>
        <dbReference type="ARBA" id="ARBA00022722"/>
    </source>
</evidence>
<dbReference type="PROSITE" id="PS50967">
    <property type="entry name" value="HRDC"/>
    <property type="match status" value="1"/>
</dbReference>
<evidence type="ECO:0000256" key="4">
    <source>
        <dbReference type="ARBA" id="ARBA00022801"/>
    </source>
</evidence>
<feature type="compositionally biased region" description="Polar residues" evidence="9">
    <location>
        <begin position="695"/>
        <end position="704"/>
    </location>
</feature>
<evidence type="ECO:0000256" key="8">
    <source>
        <dbReference type="ARBA" id="ARBA00043957"/>
    </source>
</evidence>
<feature type="domain" description="HRDC" evidence="10">
    <location>
        <begin position="435"/>
        <end position="515"/>
    </location>
</feature>
<gene>
    <name evidence="11" type="primary">RRP6</name>
    <name evidence="11" type="ORF">FIM1_4824</name>
</gene>
<comment type="subcellular location">
    <subcellularLocation>
        <location evidence="1">Nucleus</location>
    </subcellularLocation>
</comment>
<sequence length="746" mass="85541">MTSNEQDALLSSLMQTVRSSSALAAQDIDFYRSLDSDVNSSLQDTSSKMLSLINEVLLSIDPNNDTIEEGKDEFLDSWKSISNIMDNLFEKSDHALDNIKNKTSNSATDSGFKYLNDDDRSNSNPSKRLAKPQLDFKTPVDNTELHPFKPLLKEKPNSLKPLELSLKMLPEEENIPAHYPNPYEYEIENQKYDDSILVPREPIPSRDWDNTTAIWVDTVEELTKMIEVLKKSKEIAIDLEHHDYRSYYGIVCLMQISDRENDWIVDTIALRDDLKVLNEIFTDPGVVKVLHGAFMDIIWLQRDLGLYIVGLFDTYHASRLLGFPKHSLAYLLERFANFKTSKKYQLADWRIRPLSKPMFAYARADTHFLLNIFDQLRNMLLEQNKMSEVLHESRKVAKRRFEYSSFRPKIGSQNVYSPIESAEPWRNLMFQYNIPPSKEQLLRKLYEWRDMIARRDDESPRYVMPNQLLVSLVAGTPTEPINVLSVSSYVSEHVRMNSKAIANLIKKTLEDMKQGTSGKKNPLSVPSISEEGDKDLSEILTISQIKSIQNMFNSVAKQINAGSSESNVDINVPSLLFNGVPNAEYNSAVVYTSKGKTVVTKDELSKRQKLITDTLEQEYTEKHTQSIQIPSLQTSETTETTTEHPSNEIEEQPEETQEKEDKDEIVTLRKRQAQNAKKRKAVELPSDSEIVDYTSGENLLVSNRKNTDHEKNKKRKFDPYSIENTGPKAIKKKAKPTKGKNVSFKR</sequence>
<evidence type="ECO:0000313" key="11">
    <source>
        <dbReference type="EMBL" id="QGN17617.1"/>
    </source>
</evidence>
<feature type="region of interest" description="Disordered" evidence="9">
    <location>
        <begin position="620"/>
        <end position="746"/>
    </location>
</feature>
<dbReference type="SUPFAM" id="SSF47819">
    <property type="entry name" value="HRDC-like"/>
    <property type="match status" value="1"/>
</dbReference>
<comment type="similarity">
    <text evidence="8">Belongs to the exosome component 10/RRP6 family.</text>
</comment>
<keyword evidence="3" id="KW-0540">Nuclease</keyword>
<dbReference type="PANTHER" id="PTHR12124:SF47">
    <property type="entry name" value="EXOSOME COMPONENT 10"/>
    <property type="match status" value="1"/>
</dbReference>